<dbReference type="Proteomes" id="UP000471633">
    <property type="component" value="Unassembled WGS sequence"/>
</dbReference>
<dbReference type="NCBIfam" id="TIGR00714">
    <property type="entry name" value="hscB"/>
    <property type="match status" value="1"/>
</dbReference>
<comment type="similarity">
    <text evidence="1">Belongs to the HscB family.</text>
</comment>
<evidence type="ECO:0000256" key="2">
    <source>
        <dbReference type="ARBA" id="ARBA00023186"/>
    </source>
</evidence>
<dbReference type="PANTHER" id="PTHR14021">
    <property type="entry name" value="IRON-SULFUR CLUSTER CO-CHAPERONE PROTEIN HSCB"/>
    <property type="match status" value="1"/>
</dbReference>
<feature type="chain" id="PRO_5038207498" evidence="3">
    <location>
        <begin position="24"/>
        <end position="286"/>
    </location>
</feature>
<dbReference type="EMBL" id="KL251221">
    <property type="protein sequence ID" value="KGB39517.1"/>
    <property type="molecule type" value="Genomic_DNA"/>
</dbReference>
<evidence type="ECO:0000313" key="7">
    <source>
        <dbReference type="Proteomes" id="UP000471633"/>
    </source>
</evidence>
<dbReference type="SUPFAM" id="SSF47144">
    <property type="entry name" value="HSC20 (HSCB), C-terminal oligomerisation domain"/>
    <property type="match status" value="1"/>
</dbReference>
<evidence type="ECO:0000313" key="5">
    <source>
        <dbReference type="EMBL" id="KAH9596484.1"/>
    </source>
</evidence>
<dbReference type="InterPro" id="IPR004640">
    <property type="entry name" value="HscB"/>
</dbReference>
<evidence type="ECO:0000259" key="4">
    <source>
        <dbReference type="Pfam" id="PF07743"/>
    </source>
</evidence>
<dbReference type="InterPro" id="IPR036386">
    <property type="entry name" value="HscB_C_sf"/>
</dbReference>
<evidence type="ECO:0000256" key="3">
    <source>
        <dbReference type="SAM" id="SignalP"/>
    </source>
</evidence>
<sequence>MSALPLRLFSCLTLLEFSKLCRCRSLAFPCHCHKYFSYNTNRLAVSLSRHNCSYVASYVHNSASSFRTCWSCSRLVKDLSFFCECGKVQPVSPHWSYFDVLGYPNPEPVIDVIDLGDRMRQTQKLLHPDKFSAKTQYEKDLASDASAYVNKAYSCLQKPVDRYEYLLHLHGVSTDNVDFKKSDNTEFLSEVMNIREKVEEVIRDVLNPSRSEKSLSELSATVRELVSELRQRLNDEEKMIINLISRSDWTDALISLSRFKYILKVFEELREYEFAWKQLGINVTTT</sequence>
<dbReference type="InterPro" id="IPR009073">
    <property type="entry name" value="HscB_oligo_C"/>
</dbReference>
<dbReference type="SUPFAM" id="SSF46565">
    <property type="entry name" value="Chaperone J-domain"/>
    <property type="match status" value="1"/>
</dbReference>
<keyword evidence="7" id="KW-1185">Reference proteome</keyword>
<dbReference type="GO" id="GO:0051087">
    <property type="term" value="F:protein-folding chaperone binding"/>
    <property type="evidence" value="ECO:0007669"/>
    <property type="project" value="InterPro"/>
</dbReference>
<feature type="domain" description="Co-chaperone HscB C-terminal oligomerisation" evidence="4">
    <location>
        <begin position="184"/>
        <end position="269"/>
    </location>
</feature>
<keyword evidence="2" id="KW-0143">Chaperone</keyword>
<dbReference type="RefSeq" id="XP_051075177.1">
    <property type="nucleotide sequence ID" value="XM_051209718.1"/>
</dbReference>
<reference evidence="6" key="1">
    <citation type="journal article" date="2012" name="Nat. Genet.">
        <title>Whole-genome sequence of Schistosoma haematobium.</title>
        <authorList>
            <person name="Young N.D."/>
            <person name="Jex A.R."/>
            <person name="Li B."/>
            <person name="Liu S."/>
            <person name="Yang L."/>
            <person name="Xiong Z."/>
            <person name="Li Y."/>
            <person name="Cantacessi C."/>
            <person name="Hall R.S."/>
            <person name="Xu X."/>
            <person name="Chen F."/>
            <person name="Wu X."/>
            <person name="Zerlotini A."/>
            <person name="Oliveira G."/>
            <person name="Hofmann A."/>
            <person name="Zhang G."/>
            <person name="Fang X."/>
            <person name="Kang Y."/>
            <person name="Campbell B.E."/>
            <person name="Loukas A."/>
            <person name="Ranganathan S."/>
            <person name="Rollinson D."/>
            <person name="Rinaldi G."/>
            <person name="Brindley P.J."/>
            <person name="Yang H."/>
            <person name="Wang J."/>
            <person name="Wang J."/>
            <person name="Gasser R.B."/>
        </authorList>
    </citation>
    <scope>NUCLEOTIDE SEQUENCE [LARGE SCALE GENOMIC DNA]</scope>
</reference>
<dbReference type="GO" id="GO:0001671">
    <property type="term" value="F:ATPase activator activity"/>
    <property type="evidence" value="ECO:0007669"/>
    <property type="project" value="InterPro"/>
</dbReference>
<dbReference type="STRING" id="6185.A0A094ZYN1"/>
<feature type="non-terminal residue" evidence="6">
    <location>
        <position position="286"/>
    </location>
</feature>
<name>A0A094ZYN1_SCHHA</name>
<evidence type="ECO:0000313" key="6">
    <source>
        <dbReference type="EMBL" id="KGB39517.1"/>
    </source>
</evidence>
<dbReference type="PANTHER" id="PTHR14021:SF15">
    <property type="entry name" value="IRON-SULFUR CLUSTER CO-CHAPERONE PROTEIN HSCB"/>
    <property type="match status" value="1"/>
</dbReference>
<reference evidence="5" key="2">
    <citation type="journal article" date="2019" name="Gigascience">
        <title>High-quality Schistosoma haematobium genome achieved by single-molecule and long-range sequencing.</title>
        <authorList>
            <person name="Stroehlein A.J."/>
            <person name="Korhonen P.K."/>
            <person name="Chong T.M."/>
            <person name="Lim Y.L."/>
            <person name="Chan K.G."/>
            <person name="Webster B."/>
            <person name="Rollinson D."/>
            <person name="Brindley P.J."/>
            <person name="Gasser R.B."/>
            <person name="Young N.D."/>
        </authorList>
    </citation>
    <scope>NUCLEOTIDE SEQUENCE</scope>
</reference>
<feature type="signal peptide" evidence="3">
    <location>
        <begin position="1"/>
        <end position="23"/>
    </location>
</feature>
<protein>
    <submittedName>
        <fullName evidence="6">Iron-sulfur cluster co-chaperone protein HscB, mitochondrial</fullName>
    </submittedName>
</protein>
<organism evidence="6">
    <name type="scientific">Schistosoma haematobium</name>
    <name type="common">Blood fluke</name>
    <dbReference type="NCBI Taxonomy" id="6185"/>
    <lineage>
        <taxon>Eukaryota</taxon>
        <taxon>Metazoa</taxon>
        <taxon>Spiralia</taxon>
        <taxon>Lophotrochozoa</taxon>
        <taxon>Platyhelminthes</taxon>
        <taxon>Trematoda</taxon>
        <taxon>Digenea</taxon>
        <taxon>Strigeidida</taxon>
        <taxon>Schistosomatoidea</taxon>
        <taxon>Schistosomatidae</taxon>
        <taxon>Schistosoma</taxon>
    </lineage>
</organism>
<dbReference type="InterPro" id="IPR036869">
    <property type="entry name" value="J_dom_sf"/>
</dbReference>
<dbReference type="Gene3D" id="1.20.1280.20">
    <property type="entry name" value="HscB, C-terminal domain"/>
    <property type="match status" value="1"/>
</dbReference>
<reference evidence="5" key="4">
    <citation type="journal article" date="2022" name="PLoS Pathog.">
        <title>Chromosome-level genome of Schistosoma haematobium underpins genome-wide explorations of molecular variation.</title>
        <authorList>
            <person name="Stroehlein A.J."/>
            <person name="Korhonen P.K."/>
            <person name="Lee V.V."/>
            <person name="Ralph S.A."/>
            <person name="Mentink-Kane M."/>
            <person name="You H."/>
            <person name="McManus D.P."/>
            <person name="Tchuente L.T."/>
            <person name="Stothard J.R."/>
            <person name="Kaur P."/>
            <person name="Dudchenko O."/>
            <person name="Aiden E.L."/>
            <person name="Yang B."/>
            <person name="Yang H."/>
            <person name="Emery A.M."/>
            <person name="Webster B.L."/>
            <person name="Brindley P.J."/>
            <person name="Rollinson D."/>
            <person name="Chang B.C.H."/>
            <person name="Gasser R.B."/>
            <person name="Young N.D."/>
        </authorList>
    </citation>
    <scope>NUCLEOTIDE SEQUENCE</scope>
</reference>
<reference evidence="5" key="3">
    <citation type="submission" date="2021-06" db="EMBL/GenBank/DDBJ databases">
        <title>Chromosome-level genome assembly for S. haematobium.</title>
        <authorList>
            <person name="Stroehlein A.J."/>
        </authorList>
    </citation>
    <scope>NUCLEOTIDE SEQUENCE</scope>
</reference>
<dbReference type="Gene3D" id="1.10.287.110">
    <property type="entry name" value="DnaJ domain"/>
    <property type="match status" value="1"/>
</dbReference>
<evidence type="ECO:0000256" key="1">
    <source>
        <dbReference type="ARBA" id="ARBA00010476"/>
    </source>
</evidence>
<dbReference type="Pfam" id="PF07743">
    <property type="entry name" value="HSCB_C"/>
    <property type="match status" value="1"/>
</dbReference>
<accession>A0A094ZYN1</accession>
<gene>
    <name evidence="5" type="ORF">MS3_00002144</name>
    <name evidence="6" type="ORF">MS3_07957</name>
</gene>
<keyword evidence="3" id="KW-0732">Signal</keyword>
<dbReference type="GO" id="GO:0051259">
    <property type="term" value="P:protein complex oligomerization"/>
    <property type="evidence" value="ECO:0007669"/>
    <property type="project" value="InterPro"/>
</dbReference>
<dbReference type="EMBL" id="AMPZ03000001">
    <property type="protein sequence ID" value="KAH9596484.1"/>
    <property type="molecule type" value="Genomic_DNA"/>
</dbReference>
<dbReference type="GO" id="GO:0005739">
    <property type="term" value="C:mitochondrion"/>
    <property type="evidence" value="ECO:0007669"/>
    <property type="project" value="TreeGrafter"/>
</dbReference>
<proteinExistence type="inferred from homology"/>
<dbReference type="GO" id="GO:0044571">
    <property type="term" value="P:[2Fe-2S] cluster assembly"/>
    <property type="evidence" value="ECO:0007669"/>
    <property type="project" value="InterPro"/>
</dbReference>
<dbReference type="GeneID" id="75576899"/>
<dbReference type="AlphaFoldDB" id="A0A094ZYN1"/>
<dbReference type="CTD" id="75576899"/>
<dbReference type="KEGG" id="shx:MS3_00002144"/>